<protein>
    <recommendedName>
        <fullName evidence="1">UvrD-like helicase C-terminal domain-containing protein</fullName>
    </recommendedName>
</protein>
<accession>A0A6I4I8L6</accession>
<dbReference type="PANTHER" id="PTHR11070:SF3">
    <property type="entry name" value="DNA 3'-5' HELICASE"/>
    <property type="match status" value="1"/>
</dbReference>
<reference evidence="2 3" key="1">
    <citation type="submission" date="2019-12" db="EMBL/GenBank/DDBJ databases">
        <title>Mucilaginibacter sp. HME9299 genome sequencing and assembly.</title>
        <authorList>
            <person name="Kang H."/>
            <person name="Kim H."/>
            <person name="Joh K."/>
        </authorList>
    </citation>
    <scope>NUCLEOTIDE SEQUENCE [LARGE SCALE GENOMIC DNA]</scope>
    <source>
        <strain evidence="2 3">HME9299</strain>
    </source>
</reference>
<dbReference type="GO" id="GO:0000725">
    <property type="term" value="P:recombinational repair"/>
    <property type="evidence" value="ECO:0007669"/>
    <property type="project" value="TreeGrafter"/>
</dbReference>
<evidence type="ECO:0000259" key="1">
    <source>
        <dbReference type="Pfam" id="PF13538"/>
    </source>
</evidence>
<dbReference type="GO" id="GO:0005829">
    <property type="term" value="C:cytosol"/>
    <property type="evidence" value="ECO:0007669"/>
    <property type="project" value="TreeGrafter"/>
</dbReference>
<dbReference type="GO" id="GO:0043138">
    <property type="term" value="F:3'-5' DNA helicase activity"/>
    <property type="evidence" value="ECO:0007669"/>
    <property type="project" value="TreeGrafter"/>
</dbReference>
<dbReference type="PANTHER" id="PTHR11070">
    <property type="entry name" value="UVRD / RECB / PCRA DNA HELICASE FAMILY MEMBER"/>
    <property type="match status" value="1"/>
</dbReference>
<dbReference type="Pfam" id="PF13538">
    <property type="entry name" value="UvrD_C_2"/>
    <property type="match status" value="1"/>
</dbReference>
<evidence type="ECO:0000313" key="3">
    <source>
        <dbReference type="Proteomes" id="UP000434850"/>
    </source>
</evidence>
<feature type="domain" description="UvrD-like helicase C-terminal" evidence="1">
    <location>
        <begin position="417"/>
        <end position="465"/>
    </location>
</feature>
<dbReference type="SUPFAM" id="SSF52540">
    <property type="entry name" value="P-loop containing nucleoside triphosphate hydrolases"/>
    <property type="match status" value="1"/>
</dbReference>
<dbReference type="Gene3D" id="3.40.50.300">
    <property type="entry name" value="P-loop containing nucleotide triphosphate hydrolases"/>
    <property type="match status" value="2"/>
</dbReference>
<proteinExistence type="predicted"/>
<dbReference type="Proteomes" id="UP000434850">
    <property type="component" value="Unassembled WGS sequence"/>
</dbReference>
<keyword evidence="3" id="KW-1185">Reference proteome</keyword>
<name>A0A6I4I8L6_9SPHI</name>
<dbReference type="GO" id="GO:0005524">
    <property type="term" value="F:ATP binding"/>
    <property type="evidence" value="ECO:0007669"/>
    <property type="project" value="InterPro"/>
</dbReference>
<gene>
    <name evidence="2" type="ORF">GO816_10080</name>
</gene>
<organism evidence="2 3">
    <name type="scientific">Mucilaginibacter aquatilis</name>
    <dbReference type="NCBI Taxonomy" id="1517760"/>
    <lineage>
        <taxon>Bacteria</taxon>
        <taxon>Pseudomonadati</taxon>
        <taxon>Bacteroidota</taxon>
        <taxon>Sphingobacteriia</taxon>
        <taxon>Sphingobacteriales</taxon>
        <taxon>Sphingobacteriaceae</taxon>
        <taxon>Mucilaginibacter</taxon>
    </lineage>
</organism>
<sequence>MRLEEWLVADSRLDEQQYEIYMSEPGNSMVIAGNAGSGKTVLAVLRAKRVSNLGSFVLLVFNKALKAMLEFGFMAQQLSADATIYAWAWENRGMDLSGLVFFPITKNGENVQYLSSHIYLQKGDRIEVYKKSDHVRKSHYAALHAAYLRDFKTLTPEEIRSREAEITRFVSVDFADWIGNAYWQTYGRRTCFYELEKILSPQELRLTDSTKFESLSSAILFVPFKFKKDFMILDEAQDFQAEQIESLRSDFTKSIVFFGDTSQKLSTSGTSINAIAKTMACEYVELQKNYRVTKEIARLAEYMLPDDERTLVRRCNKDWGNALPVVKKCKSLDEQIDFILGIIKAEDLTDVAILVPTNKMVEIVVKKMNEKGMDSQYRYNRPLGGFTEALNDFMSGELGGGYYNQIDNLNFQSTLPCVLTYHSSKGTQFETVFIPFANDSMHFNGIKKNAFYVAMTRASRELYLTYEDKLTSAFAPVPVSCYRSV</sequence>
<dbReference type="InterPro" id="IPR000212">
    <property type="entry name" value="DNA_helicase_UvrD/REP"/>
</dbReference>
<dbReference type="AlphaFoldDB" id="A0A6I4I8L6"/>
<dbReference type="OrthoDB" id="9809039at2"/>
<dbReference type="EMBL" id="WQLA01000003">
    <property type="protein sequence ID" value="MVN91471.1"/>
    <property type="molecule type" value="Genomic_DNA"/>
</dbReference>
<evidence type="ECO:0000313" key="2">
    <source>
        <dbReference type="EMBL" id="MVN91471.1"/>
    </source>
</evidence>
<dbReference type="GO" id="GO:0003677">
    <property type="term" value="F:DNA binding"/>
    <property type="evidence" value="ECO:0007669"/>
    <property type="project" value="InterPro"/>
</dbReference>
<comment type="caution">
    <text evidence="2">The sequence shown here is derived from an EMBL/GenBank/DDBJ whole genome shotgun (WGS) entry which is preliminary data.</text>
</comment>
<dbReference type="InterPro" id="IPR027785">
    <property type="entry name" value="UvrD-like_helicase_C"/>
</dbReference>
<dbReference type="RefSeq" id="WP_157541712.1">
    <property type="nucleotide sequence ID" value="NZ_WQLA01000003.1"/>
</dbReference>
<dbReference type="InterPro" id="IPR027417">
    <property type="entry name" value="P-loop_NTPase"/>
</dbReference>